<sequence length="81" mass="8780">MEFGLGAIRHGCGDLTRNQQPGAVIFRHGFSLDEQTSRDYETADEAVNVDSMNQLIERDSSPVRRDVPCGSLPATCASGKP</sequence>
<keyword evidence="2" id="KW-1185">Reference proteome</keyword>
<proteinExistence type="predicted"/>
<evidence type="ECO:0000313" key="1">
    <source>
        <dbReference type="EMBL" id="MFM0715152.1"/>
    </source>
</evidence>
<dbReference type="RefSeq" id="WP_408139580.1">
    <property type="nucleotide sequence ID" value="NZ_JAQQCL010000001.1"/>
</dbReference>
<reference evidence="1 2" key="1">
    <citation type="journal article" date="2024" name="Chem. Sci.">
        <title>Discovery of megapolipeptins by genome mining of a Burkholderiales bacteria collection.</title>
        <authorList>
            <person name="Paulo B.S."/>
            <person name="Recchia M.J.J."/>
            <person name="Lee S."/>
            <person name="Fergusson C.H."/>
            <person name="Romanowski S.B."/>
            <person name="Hernandez A."/>
            <person name="Krull N."/>
            <person name="Liu D.Y."/>
            <person name="Cavanagh H."/>
            <person name="Bos A."/>
            <person name="Gray C.A."/>
            <person name="Murphy B.T."/>
            <person name="Linington R.G."/>
            <person name="Eustaquio A.S."/>
        </authorList>
    </citation>
    <scope>NUCLEOTIDE SEQUENCE [LARGE SCALE GENOMIC DNA]</scope>
    <source>
        <strain evidence="1 2">RL17-350-BIC-E</strain>
    </source>
</reference>
<accession>A0ABW9E6B4</accession>
<protein>
    <submittedName>
        <fullName evidence="1">Uncharacterized protein</fullName>
    </submittedName>
</protein>
<dbReference type="Proteomes" id="UP001629392">
    <property type="component" value="Unassembled WGS sequence"/>
</dbReference>
<organism evidence="1 2">
    <name type="scientific">Paraburkholderia strydomiana</name>
    <dbReference type="NCBI Taxonomy" id="1245417"/>
    <lineage>
        <taxon>Bacteria</taxon>
        <taxon>Pseudomonadati</taxon>
        <taxon>Pseudomonadota</taxon>
        <taxon>Betaproteobacteria</taxon>
        <taxon>Burkholderiales</taxon>
        <taxon>Burkholderiaceae</taxon>
        <taxon>Paraburkholderia</taxon>
    </lineage>
</organism>
<dbReference type="EMBL" id="JAQQCL010000001">
    <property type="protein sequence ID" value="MFM0715152.1"/>
    <property type="molecule type" value="Genomic_DNA"/>
</dbReference>
<evidence type="ECO:0000313" key="2">
    <source>
        <dbReference type="Proteomes" id="UP001629392"/>
    </source>
</evidence>
<gene>
    <name evidence="1" type="ORF">PQQ73_02280</name>
</gene>
<name>A0ABW9E6B4_9BURK</name>
<comment type="caution">
    <text evidence="1">The sequence shown here is derived from an EMBL/GenBank/DDBJ whole genome shotgun (WGS) entry which is preliminary data.</text>
</comment>